<gene>
    <name evidence="9" type="ORF">PbJCM13498_05630</name>
</gene>
<dbReference type="Gene3D" id="3.30.750.210">
    <property type="match status" value="1"/>
</dbReference>
<keyword evidence="10" id="KW-1185">Reference proteome</keyword>
<evidence type="ECO:0000259" key="8">
    <source>
        <dbReference type="PROSITE" id="PS51918"/>
    </source>
</evidence>
<dbReference type="EMBL" id="BLAX01000001">
    <property type="protein sequence ID" value="GET31700.1"/>
    <property type="molecule type" value="Genomic_DNA"/>
</dbReference>
<dbReference type="PROSITE" id="PS51918">
    <property type="entry name" value="RADICAL_SAM"/>
    <property type="match status" value="1"/>
</dbReference>
<keyword evidence="4 6" id="KW-0408">Iron</keyword>
<keyword evidence="2 6" id="KW-0949">S-adenosyl-L-methionine</keyword>
<organism evidence="9 10">
    <name type="scientific">Prolixibacter bellariivorans</name>
    <dbReference type="NCBI Taxonomy" id="314319"/>
    <lineage>
        <taxon>Bacteria</taxon>
        <taxon>Pseudomonadati</taxon>
        <taxon>Bacteroidota</taxon>
        <taxon>Bacteroidia</taxon>
        <taxon>Marinilabiliales</taxon>
        <taxon>Prolixibacteraceae</taxon>
        <taxon>Prolixibacter</taxon>
    </lineage>
</organism>
<dbReference type="InterPro" id="IPR013704">
    <property type="entry name" value="UPF0313_N"/>
</dbReference>
<reference evidence="9 10" key="1">
    <citation type="submission" date="2019-10" db="EMBL/GenBank/DDBJ databases">
        <title>Prolixibacter strains distinguished by the presence of nitrate reductase genes were adept at nitrate-dependent anaerobic corrosion of metallic iron and carbon steel.</title>
        <authorList>
            <person name="Iino T."/>
            <person name="Shono N."/>
            <person name="Ito K."/>
            <person name="Nakamura R."/>
            <person name="Sueoka K."/>
            <person name="Harayama S."/>
            <person name="Ohkuma M."/>
        </authorList>
    </citation>
    <scope>NUCLEOTIDE SEQUENCE [LARGE SCALE GENOMIC DNA]</scope>
    <source>
        <strain evidence="9 10">JCM 13498</strain>
    </source>
</reference>
<dbReference type="GO" id="GO:0005506">
    <property type="term" value="F:iron ion binding"/>
    <property type="evidence" value="ECO:0007669"/>
    <property type="project" value="UniProtKB-UniRule"/>
</dbReference>
<dbReference type="PROSITE" id="PS01278">
    <property type="entry name" value="MTTASE_RADICAL"/>
    <property type="match status" value="1"/>
</dbReference>
<comment type="caution">
    <text evidence="9">The sequence shown here is derived from an EMBL/GenBank/DDBJ whole genome shotgun (WGS) entry which is preliminary data.</text>
</comment>
<dbReference type="InterPro" id="IPR006638">
    <property type="entry name" value="Elp3/MiaA/NifB-like_rSAM"/>
</dbReference>
<evidence type="ECO:0000256" key="3">
    <source>
        <dbReference type="ARBA" id="ARBA00022723"/>
    </source>
</evidence>
<dbReference type="Pfam" id="PF11842">
    <property type="entry name" value="DUF3362"/>
    <property type="match status" value="1"/>
</dbReference>
<keyword evidence="1 6" id="KW-0004">4Fe-4S</keyword>
<dbReference type="OrthoDB" id="9803479at2"/>
<evidence type="ECO:0000256" key="4">
    <source>
        <dbReference type="ARBA" id="ARBA00023004"/>
    </source>
</evidence>
<feature type="binding site" evidence="6">
    <location>
        <position position="349"/>
    </location>
    <ligand>
        <name>[4Fe-4S] cluster</name>
        <dbReference type="ChEBI" id="CHEBI:49883"/>
        <note>4Fe-4S-S-AdoMet</note>
    </ligand>
</feature>
<feature type="binding site" evidence="6">
    <location>
        <position position="342"/>
    </location>
    <ligand>
        <name>[4Fe-4S] cluster</name>
        <dbReference type="ChEBI" id="CHEBI:49883"/>
        <note>4Fe-4S-S-AdoMet</note>
    </ligand>
</feature>
<dbReference type="SFLD" id="SFLDG01069">
    <property type="entry name" value="UPF0313"/>
    <property type="match status" value="1"/>
</dbReference>
<dbReference type="HAMAP" id="MF_01251">
    <property type="entry name" value="UPF0313"/>
    <property type="match status" value="1"/>
</dbReference>
<dbReference type="PANTHER" id="PTHR32331">
    <property type="entry name" value="UPF0313 PROTEIN YGIQ"/>
    <property type="match status" value="1"/>
</dbReference>
<protein>
    <submittedName>
        <fullName evidence="9">UPF0313 protein</fullName>
    </submittedName>
</protein>
<dbReference type="InterPro" id="IPR024560">
    <property type="entry name" value="UPF0313_C"/>
</dbReference>
<evidence type="ECO:0000256" key="6">
    <source>
        <dbReference type="HAMAP-Rule" id="MF_01251"/>
    </source>
</evidence>
<comment type="cofactor">
    <cofactor evidence="6">
        <name>[4Fe-4S] cluster</name>
        <dbReference type="ChEBI" id="CHEBI:49883"/>
    </cofactor>
    <text evidence="6">Binds 1 [4Fe-4S] cluster. The cluster is coordinated with 3 cysteines and an exchangeable S-adenosyl-L-methionine.</text>
</comment>
<keyword evidence="5 6" id="KW-0411">Iron-sulfur</keyword>
<dbReference type="Pfam" id="PF08497">
    <property type="entry name" value="Radical_SAM_N"/>
    <property type="match status" value="1"/>
</dbReference>
<dbReference type="InterPro" id="IPR020612">
    <property type="entry name" value="Methylthiotransferase_CS"/>
</dbReference>
<accession>A0A5M4AUR7</accession>
<evidence type="ECO:0000256" key="1">
    <source>
        <dbReference type="ARBA" id="ARBA00022485"/>
    </source>
</evidence>
<feature type="binding site" evidence="6">
    <location>
        <position position="346"/>
    </location>
    <ligand>
        <name>[4Fe-4S] cluster</name>
        <dbReference type="ChEBI" id="CHEBI:49883"/>
        <note>4Fe-4S-S-AdoMet</note>
    </ligand>
</feature>
<proteinExistence type="inferred from homology"/>
<dbReference type="SUPFAM" id="SSF102114">
    <property type="entry name" value="Radical SAM enzymes"/>
    <property type="match status" value="1"/>
</dbReference>
<evidence type="ECO:0000313" key="9">
    <source>
        <dbReference type="EMBL" id="GET31700.1"/>
    </source>
</evidence>
<feature type="compositionally biased region" description="Basic residues" evidence="7">
    <location>
        <begin position="644"/>
        <end position="656"/>
    </location>
</feature>
<dbReference type="AlphaFoldDB" id="A0A5M4AUR7"/>
<dbReference type="SFLD" id="SFLDG01082">
    <property type="entry name" value="B12-binding_domain_containing"/>
    <property type="match status" value="1"/>
</dbReference>
<dbReference type="GO" id="GO:0003824">
    <property type="term" value="F:catalytic activity"/>
    <property type="evidence" value="ECO:0007669"/>
    <property type="project" value="InterPro"/>
</dbReference>
<keyword evidence="3 6" id="KW-0479">Metal-binding</keyword>
<feature type="domain" description="Radical SAM core" evidence="8">
    <location>
        <begin position="328"/>
        <end position="608"/>
    </location>
</feature>
<dbReference type="GO" id="GO:0051539">
    <property type="term" value="F:4 iron, 4 sulfur cluster binding"/>
    <property type="evidence" value="ECO:0007669"/>
    <property type="project" value="UniProtKB-KW"/>
</dbReference>
<name>A0A5M4AUR7_9BACT</name>
<dbReference type="InterPro" id="IPR022946">
    <property type="entry name" value="UPF0313"/>
</dbReference>
<sequence length="656" mass="74600">MKAFENVHAEKCNFARKSSNLSQYLNKTDSSGWLPTSAKEMKALGWDAPDVILFTGDAYVDHPSFGAAVIGRILEAAGLRVAVVPQPNWTDDLRDFKKLGEPRLFFGVTAGNMDSMVNHYTANRRRRSNDAYTPGGRAGARPDYASVVYSNILKKLYPEVPVVLGGIEASLRRLSHYDYWSDKLKPGILEESGADLLFYGMAEKSISEFARLVQRGVPVQSLTNIPQTAFILPSGENYATKSDWEALDLNAHEACLTDKKKFAANFRYIEEESNRWQAKKLIQQIGNRQIVVNPPWPPLSTKEIDQVYDLLFTRLPHPRYNGKGAIPAYEMIRHSINIHRGCFGGCSFCTISAHQGKFVVSRSEKSVMKEVEAVVNMPDFKGNISDVGGPSANMYRMAGKDLELCRQCKRPSCIYPSVCKNLETDHRPLTGLYQRVAGFSGVKKAFIGSGIRYDLAFHETGDAKKDEGNLEYLREVIRHHVSGRLKVAPEHTSDEVLNVMRKPSFELFRRLTAFFHTVNRKEGLNQQLIPYFISSHPGSSLEAMAELAAETKDLDFKLEQVQDFTPTPMTVATVIYYSGYHPYTLEKVFVPRTEKEKLAQRKFFFWYKKEYRNSLKQELQRLNRPDLEKRLFDAQPLPSGKKREQPKRRKPSKKRR</sequence>
<dbReference type="RefSeq" id="WP_081782375.1">
    <property type="nucleotide sequence ID" value="NZ_BLAX01000001.1"/>
</dbReference>
<dbReference type="SFLD" id="SFLDS00029">
    <property type="entry name" value="Radical_SAM"/>
    <property type="match status" value="1"/>
</dbReference>
<dbReference type="InterPro" id="IPR058240">
    <property type="entry name" value="rSAM_sf"/>
</dbReference>
<evidence type="ECO:0000313" key="10">
    <source>
        <dbReference type="Proteomes" id="UP000391834"/>
    </source>
</evidence>
<dbReference type="InterPro" id="IPR007197">
    <property type="entry name" value="rSAM"/>
</dbReference>
<dbReference type="PANTHER" id="PTHR32331:SF0">
    <property type="entry name" value="UPF0313 PROTEIN YGIQ"/>
    <property type="match status" value="1"/>
</dbReference>
<dbReference type="NCBIfam" id="TIGR03904">
    <property type="entry name" value="SAM_YgiQ"/>
    <property type="match status" value="1"/>
</dbReference>
<evidence type="ECO:0000256" key="5">
    <source>
        <dbReference type="ARBA" id="ARBA00023014"/>
    </source>
</evidence>
<feature type="region of interest" description="Disordered" evidence="7">
    <location>
        <begin position="626"/>
        <end position="656"/>
    </location>
</feature>
<dbReference type="SMART" id="SM00729">
    <property type="entry name" value="Elp3"/>
    <property type="match status" value="1"/>
</dbReference>
<evidence type="ECO:0000256" key="2">
    <source>
        <dbReference type="ARBA" id="ARBA00022691"/>
    </source>
</evidence>
<evidence type="ECO:0000256" key="7">
    <source>
        <dbReference type="SAM" id="MobiDB-lite"/>
    </source>
</evidence>
<dbReference type="Proteomes" id="UP000391834">
    <property type="component" value="Unassembled WGS sequence"/>
</dbReference>
<comment type="similarity">
    <text evidence="6">Belongs to the UPF0313 family.</text>
</comment>